<proteinExistence type="predicted"/>
<evidence type="ECO:0000313" key="3">
    <source>
        <dbReference type="Proteomes" id="UP000827721"/>
    </source>
</evidence>
<dbReference type="Proteomes" id="UP000827721">
    <property type="component" value="Unassembled WGS sequence"/>
</dbReference>
<gene>
    <name evidence="2" type="ORF">JRO89_XS05G0074700</name>
</gene>
<dbReference type="CDD" id="cd07816">
    <property type="entry name" value="Bet_v1-like"/>
    <property type="match status" value="1"/>
</dbReference>
<dbReference type="PANTHER" id="PTHR31907">
    <property type="entry name" value="MLP-LIKE PROTEIN 423"/>
    <property type="match status" value="1"/>
</dbReference>
<dbReference type="InterPro" id="IPR023393">
    <property type="entry name" value="START-like_dom_sf"/>
</dbReference>
<dbReference type="EMBL" id="JAFEMO010000005">
    <property type="protein sequence ID" value="KAH7570241.1"/>
    <property type="molecule type" value="Genomic_DNA"/>
</dbReference>
<dbReference type="PRINTS" id="PR00634">
    <property type="entry name" value="BETALLERGEN"/>
</dbReference>
<dbReference type="SUPFAM" id="SSF55961">
    <property type="entry name" value="Bet v1-like"/>
    <property type="match status" value="1"/>
</dbReference>
<dbReference type="InterPro" id="IPR051761">
    <property type="entry name" value="MLP-like_ligand-binding"/>
</dbReference>
<reference evidence="2 3" key="1">
    <citation type="submission" date="2021-02" db="EMBL/GenBank/DDBJ databases">
        <title>Plant Genome Project.</title>
        <authorList>
            <person name="Zhang R.-G."/>
        </authorList>
    </citation>
    <scope>NUCLEOTIDE SEQUENCE [LARGE SCALE GENOMIC DNA]</scope>
    <source>
        <tissue evidence="2">Leaves</tissue>
    </source>
</reference>
<dbReference type="Gene3D" id="3.30.530.20">
    <property type="match status" value="1"/>
</dbReference>
<dbReference type="SMART" id="SM01037">
    <property type="entry name" value="Bet_v_1"/>
    <property type="match status" value="1"/>
</dbReference>
<evidence type="ECO:0000259" key="1">
    <source>
        <dbReference type="SMART" id="SM01037"/>
    </source>
</evidence>
<dbReference type="InterPro" id="IPR024949">
    <property type="entry name" value="Bet_v_I_allergen"/>
</dbReference>
<evidence type="ECO:0000313" key="2">
    <source>
        <dbReference type="EMBL" id="KAH7570241.1"/>
    </source>
</evidence>
<protein>
    <recommendedName>
        <fullName evidence="1">Bet v I/Major latex protein domain-containing protein</fullName>
    </recommendedName>
</protein>
<accession>A0ABQ8I0U4</accession>
<dbReference type="InterPro" id="IPR000916">
    <property type="entry name" value="Bet_v_I/MLP"/>
</dbReference>
<keyword evidence="3" id="KW-1185">Reference proteome</keyword>
<dbReference type="Pfam" id="PF00407">
    <property type="entry name" value="Bet_v_1"/>
    <property type="match status" value="1"/>
</dbReference>
<comment type="caution">
    <text evidence="2">The sequence shown here is derived from an EMBL/GenBank/DDBJ whole genome shotgun (WGS) entry which is preliminary data.</text>
</comment>
<sequence>MAASGKLDVEVEVKSPADKFWGSIRDSTSLFPRAFPHDYKSIEVLQGDGKAPGSIRLFTYADGSPLVKVSTEKIEHVDEVNKKVSYSVIDGDLLKYYKVFKGFISVTPKGDGSLGEMVL</sequence>
<name>A0ABQ8I0U4_9ROSI</name>
<feature type="domain" description="Bet v I/Major latex protein" evidence="1">
    <location>
        <begin position="2"/>
        <end position="119"/>
    </location>
</feature>
<organism evidence="2 3">
    <name type="scientific">Xanthoceras sorbifolium</name>
    <dbReference type="NCBI Taxonomy" id="99658"/>
    <lineage>
        <taxon>Eukaryota</taxon>
        <taxon>Viridiplantae</taxon>
        <taxon>Streptophyta</taxon>
        <taxon>Embryophyta</taxon>
        <taxon>Tracheophyta</taxon>
        <taxon>Spermatophyta</taxon>
        <taxon>Magnoliopsida</taxon>
        <taxon>eudicotyledons</taxon>
        <taxon>Gunneridae</taxon>
        <taxon>Pentapetalae</taxon>
        <taxon>rosids</taxon>
        <taxon>malvids</taxon>
        <taxon>Sapindales</taxon>
        <taxon>Sapindaceae</taxon>
        <taxon>Xanthoceroideae</taxon>
        <taxon>Xanthoceras</taxon>
    </lineage>
</organism>